<organism evidence="14 15">
    <name type="scientific">Pseudozyma flocculosa PF-1</name>
    <dbReference type="NCBI Taxonomy" id="1277687"/>
    <lineage>
        <taxon>Eukaryota</taxon>
        <taxon>Fungi</taxon>
        <taxon>Dikarya</taxon>
        <taxon>Basidiomycota</taxon>
        <taxon>Ustilaginomycotina</taxon>
        <taxon>Ustilaginomycetes</taxon>
        <taxon>Ustilaginales</taxon>
        <taxon>Ustilaginaceae</taxon>
        <taxon>Pseudozyma</taxon>
    </lineage>
</organism>
<dbReference type="GO" id="GO:0005524">
    <property type="term" value="F:ATP binding"/>
    <property type="evidence" value="ECO:0007669"/>
    <property type="project" value="UniProtKB-KW"/>
</dbReference>
<dbReference type="InterPro" id="IPR001650">
    <property type="entry name" value="Helicase_C-like"/>
</dbReference>
<dbReference type="FunFam" id="3.40.50.10810:FF:000014">
    <property type="entry name" value="SWI/SNF-related matrix-associated actin-dependent regulator of chromatin subfamily A containing DEAD/H box 1"/>
    <property type="match status" value="1"/>
</dbReference>
<keyword evidence="10" id="KW-0539">Nucleus</keyword>
<feature type="compositionally biased region" description="Polar residues" evidence="11">
    <location>
        <begin position="75"/>
        <end position="86"/>
    </location>
</feature>
<evidence type="ECO:0000259" key="12">
    <source>
        <dbReference type="PROSITE" id="PS51192"/>
    </source>
</evidence>
<keyword evidence="8" id="KW-0156">Chromatin regulator</keyword>
<evidence type="ECO:0000256" key="3">
    <source>
        <dbReference type="ARBA" id="ARBA00012551"/>
    </source>
</evidence>
<keyword evidence="9" id="KW-0238">DNA-binding</keyword>
<dbReference type="EC" id="3.6.4.12" evidence="3"/>
<evidence type="ECO:0000256" key="2">
    <source>
        <dbReference type="ARBA" id="ARBA00007025"/>
    </source>
</evidence>
<dbReference type="Gene3D" id="3.40.50.300">
    <property type="entry name" value="P-loop containing nucleotide triphosphate hydrolases"/>
    <property type="match status" value="1"/>
</dbReference>
<dbReference type="GO" id="GO:0003677">
    <property type="term" value="F:DNA binding"/>
    <property type="evidence" value="ECO:0007669"/>
    <property type="project" value="UniProtKB-KW"/>
</dbReference>
<feature type="compositionally biased region" description="Low complexity" evidence="11">
    <location>
        <begin position="50"/>
        <end position="66"/>
    </location>
</feature>
<dbReference type="Pfam" id="PF00271">
    <property type="entry name" value="Helicase_C"/>
    <property type="match status" value="1"/>
</dbReference>
<evidence type="ECO:0000256" key="1">
    <source>
        <dbReference type="ARBA" id="ARBA00004123"/>
    </source>
</evidence>
<dbReference type="Gene3D" id="3.40.50.10810">
    <property type="entry name" value="Tandem AAA-ATPase domain"/>
    <property type="match status" value="1"/>
</dbReference>
<evidence type="ECO:0000259" key="13">
    <source>
        <dbReference type="PROSITE" id="PS51194"/>
    </source>
</evidence>
<feature type="domain" description="Helicase ATP-binding" evidence="12">
    <location>
        <begin position="500"/>
        <end position="667"/>
    </location>
</feature>
<proteinExistence type="inferred from homology"/>
<feature type="domain" description="Helicase C-terminal" evidence="13">
    <location>
        <begin position="864"/>
        <end position="1024"/>
    </location>
</feature>
<dbReference type="EMBL" id="KE361631">
    <property type="protein sequence ID" value="EPQ29426.1"/>
    <property type="molecule type" value="Genomic_DNA"/>
</dbReference>
<dbReference type="GO" id="GO:0005694">
    <property type="term" value="C:chromosome"/>
    <property type="evidence" value="ECO:0007669"/>
    <property type="project" value="UniProtKB-ARBA"/>
</dbReference>
<dbReference type="InterPro" id="IPR038718">
    <property type="entry name" value="SNF2-like_sf"/>
</dbReference>
<evidence type="ECO:0000256" key="10">
    <source>
        <dbReference type="ARBA" id="ARBA00023242"/>
    </source>
</evidence>
<comment type="subcellular location">
    <subcellularLocation>
        <location evidence="1">Nucleus</location>
    </subcellularLocation>
</comment>
<feature type="region of interest" description="Disordered" evidence="11">
    <location>
        <begin position="750"/>
        <end position="777"/>
    </location>
</feature>
<dbReference type="SMART" id="SM00490">
    <property type="entry name" value="HELICc"/>
    <property type="match status" value="1"/>
</dbReference>
<dbReference type="CDD" id="cd18793">
    <property type="entry name" value="SF2_C_SNF"/>
    <property type="match status" value="1"/>
</dbReference>
<feature type="region of interest" description="Disordered" evidence="11">
    <location>
        <begin position="433"/>
        <end position="458"/>
    </location>
</feature>
<dbReference type="GO" id="GO:0016787">
    <property type="term" value="F:hydrolase activity"/>
    <property type="evidence" value="ECO:0007669"/>
    <property type="project" value="UniProtKB-KW"/>
</dbReference>
<evidence type="ECO:0000256" key="7">
    <source>
        <dbReference type="ARBA" id="ARBA00022840"/>
    </source>
</evidence>
<sequence length="1044" mass="114881">MSRHPHSTPSSPVILSSDDQSRPATPKQRAPRILVPDSSPLTFPDHVSPARRPAAARPTSSSHARPTMSGARFQSAMQGNRSSLAKSQFAPPASNGSSLSSPAKDASVFRSSIEHFKYGTDTKASSKEGSRAAIDVDARGSDDDAKPKPKKRRLVRGGGAGGQSDEGDSATTSNRTSPTPSTSRTTTPIPLSSSGTGNGSAARESASSDVLLRKAIRLHNVYSGYETADLFDALKLTKGDGGKALEVLKRRKAAAAESAAAGQPRKTPQAVPTSRTTSHVSKTLPAQRKAQQQQQQQQAAIVVDDDGDDGERIDNRRVTELSSDEDDAEEIDRADKEDRAAVNWFNTADENALMDTTNCSAAQAQTIIGLRPFRNADDVEAKLGDKAAKGVTPRIFNACKELMAGYYEVDEVLAKCEKVGRELSSAMASWYPDSAGPSSRVGSPAAGTSREGTPSGTLNLSTVKKGASIRDKYYLEEQPRLLADGVTLKDYQLVGVNWLNLLYRKKTSAILADEMGLGKTAQVISFFAHLKETGVRGPHLVVAPSSVLENWDREFRFFAPSINVRRYYGSQKDRVELREELRYDEDVEVILTTYEMASGGPADHAFLRKRGFNVCVYDEGHVLKNRKSQKYDKLLRIRSQWRLLLTGTPLQNNLQELISLLNFIMPQYFSSAEEALAAIFKVKAGAQQNQLSKQRVGRAKRMMQPFVLRRLKDKVLTDLGTKTITVEYCEMTPVQKKVYAQAVARSRAAALGEADQADRPRAGSRTRGGTTGGSKDSGHVLMELRKAANHPLLTRRIFDEKKIDAMARDLMKEPDYADANFEHTKEDLRINTDAQLSFSANTYPSTRKHVLPAREWMNAGKVKALERLIPEIKARGERILIFSQFTMVLDILCVCLEHMGIRYVGFTGATQVEDRQHLVDQFTNDPEITVFLLSTKAGGLGINLVAANWVILFDQDFNPQNDKQAADRCYRMGQKKPVTVIKLICKGTIDEDIHALGERKIQLAERVSGEEDLESDEAEQQKVAQTLLSQLRERPAEVVEIDDD</sequence>
<dbReference type="RefSeq" id="XP_007878888.1">
    <property type="nucleotide sequence ID" value="XM_007880697.1"/>
</dbReference>
<gene>
    <name evidence="14" type="ORF">PFL1_03181</name>
</gene>
<feature type="compositionally biased region" description="Polar residues" evidence="11">
    <location>
        <begin position="270"/>
        <end position="281"/>
    </location>
</feature>
<dbReference type="KEGG" id="pfp:PFL1_03181"/>
<keyword evidence="5" id="KW-0378">Hydrolase</keyword>
<evidence type="ECO:0000256" key="11">
    <source>
        <dbReference type="SAM" id="MobiDB-lite"/>
    </source>
</evidence>
<evidence type="ECO:0000256" key="5">
    <source>
        <dbReference type="ARBA" id="ARBA00022801"/>
    </source>
</evidence>
<evidence type="ECO:0000313" key="15">
    <source>
        <dbReference type="Proteomes" id="UP000053664"/>
    </source>
</evidence>
<dbReference type="SUPFAM" id="SSF52540">
    <property type="entry name" value="P-loop containing nucleoside triphosphate hydrolases"/>
    <property type="match status" value="2"/>
</dbReference>
<evidence type="ECO:0000313" key="14">
    <source>
        <dbReference type="EMBL" id="EPQ29426.1"/>
    </source>
</evidence>
<dbReference type="GO" id="GO:0005634">
    <property type="term" value="C:nucleus"/>
    <property type="evidence" value="ECO:0007669"/>
    <property type="project" value="UniProtKB-SubCell"/>
</dbReference>
<feature type="region of interest" description="Disordered" evidence="11">
    <location>
        <begin position="1"/>
        <end position="208"/>
    </location>
</feature>
<dbReference type="Proteomes" id="UP000053664">
    <property type="component" value="Unassembled WGS sequence"/>
</dbReference>
<dbReference type="InterPro" id="IPR049730">
    <property type="entry name" value="SNF2/RAD54-like_C"/>
</dbReference>
<dbReference type="SMART" id="SM00487">
    <property type="entry name" value="DEXDc"/>
    <property type="match status" value="1"/>
</dbReference>
<dbReference type="eggNOG" id="KOG0389">
    <property type="taxonomic scope" value="Eukaryota"/>
</dbReference>
<evidence type="ECO:0000256" key="8">
    <source>
        <dbReference type="ARBA" id="ARBA00022853"/>
    </source>
</evidence>
<dbReference type="PANTHER" id="PTHR10799">
    <property type="entry name" value="SNF2/RAD54 HELICASE FAMILY"/>
    <property type="match status" value="1"/>
</dbReference>
<dbReference type="PROSITE" id="PS51194">
    <property type="entry name" value="HELICASE_CTER"/>
    <property type="match status" value="1"/>
</dbReference>
<keyword evidence="6" id="KW-0347">Helicase</keyword>
<dbReference type="OrthoDB" id="5857104at2759"/>
<dbReference type="GeneID" id="19317292"/>
<dbReference type="GO" id="GO:0003678">
    <property type="term" value="F:DNA helicase activity"/>
    <property type="evidence" value="ECO:0007669"/>
    <property type="project" value="UniProtKB-EC"/>
</dbReference>
<accession>A0A061HFM8</accession>
<feature type="compositionally biased region" description="Low complexity" evidence="11">
    <location>
        <begin position="286"/>
        <end position="302"/>
    </location>
</feature>
<evidence type="ECO:0000256" key="9">
    <source>
        <dbReference type="ARBA" id="ARBA00023125"/>
    </source>
</evidence>
<reference evidence="14 15" key="1">
    <citation type="journal article" date="2013" name="Plant Cell">
        <title>The transition from a phytopathogenic smut ancestor to an anamorphic biocontrol agent deciphered by comparative whole-genome analysis.</title>
        <authorList>
            <person name="Lefebvre F."/>
            <person name="Joly D.L."/>
            <person name="Labbe C."/>
            <person name="Teichmann B."/>
            <person name="Linning R."/>
            <person name="Belzile F."/>
            <person name="Bakkeren G."/>
            <person name="Belanger R.R."/>
        </authorList>
    </citation>
    <scope>NUCLEOTIDE SEQUENCE [LARGE SCALE GENOMIC DNA]</scope>
    <source>
        <strain evidence="14 15">PF-1</strain>
    </source>
</reference>
<dbReference type="InterPro" id="IPR000330">
    <property type="entry name" value="SNF2_N"/>
</dbReference>
<feature type="region of interest" description="Disordered" evidence="11">
    <location>
        <begin position="256"/>
        <end position="314"/>
    </location>
</feature>
<dbReference type="PROSITE" id="PS51192">
    <property type="entry name" value="HELICASE_ATP_BIND_1"/>
    <property type="match status" value="1"/>
</dbReference>
<dbReference type="HOGENOM" id="CLU_000315_16_1_1"/>
<feature type="compositionally biased region" description="Polar residues" evidence="11">
    <location>
        <begin position="7"/>
        <end position="18"/>
    </location>
</feature>
<keyword evidence="7" id="KW-0067">ATP-binding</keyword>
<dbReference type="FunFam" id="3.40.50.300:FF:001497">
    <property type="entry name" value="SNF2 family DNA-dependent ATPase"/>
    <property type="match status" value="1"/>
</dbReference>
<feature type="compositionally biased region" description="Basic and acidic residues" evidence="11">
    <location>
        <begin position="112"/>
        <end position="147"/>
    </location>
</feature>
<dbReference type="Pfam" id="PF00176">
    <property type="entry name" value="SNF2-rel_dom"/>
    <property type="match status" value="1"/>
</dbReference>
<comment type="similarity">
    <text evidence="2">Belongs to the SNF2/RAD54 helicase family.</text>
</comment>
<feature type="compositionally biased region" description="Low complexity" evidence="11">
    <location>
        <begin position="169"/>
        <end position="194"/>
    </location>
</feature>
<protein>
    <recommendedName>
        <fullName evidence="3">DNA helicase</fullName>
        <ecNumber evidence="3">3.6.4.12</ecNumber>
    </recommendedName>
</protein>
<dbReference type="AlphaFoldDB" id="A0A061HFM8"/>
<evidence type="ECO:0000256" key="4">
    <source>
        <dbReference type="ARBA" id="ARBA00022741"/>
    </source>
</evidence>
<dbReference type="InterPro" id="IPR027417">
    <property type="entry name" value="P-loop_NTPase"/>
</dbReference>
<name>A0A061HFM8_9BASI</name>
<keyword evidence="4" id="KW-0547">Nucleotide-binding</keyword>
<dbReference type="GO" id="GO:0140658">
    <property type="term" value="F:ATP-dependent chromatin remodeler activity"/>
    <property type="evidence" value="ECO:0007669"/>
    <property type="project" value="UniProtKB-ARBA"/>
</dbReference>
<evidence type="ECO:0000256" key="6">
    <source>
        <dbReference type="ARBA" id="ARBA00022806"/>
    </source>
</evidence>
<dbReference type="InterPro" id="IPR014001">
    <property type="entry name" value="Helicase_ATP-bd"/>
</dbReference>